<name>A0A6J5N4R8_9CAUD</name>
<dbReference type="SUPFAM" id="SSF52540">
    <property type="entry name" value="P-loop containing nucleoside triphosphate hydrolases"/>
    <property type="match status" value="1"/>
</dbReference>
<evidence type="ECO:0000256" key="1">
    <source>
        <dbReference type="SAM" id="MobiDB-lite"/>
    </source>
</evidence>
<dbReference type="InterPro" id="IPR027417">
    <property type="entry name" value="P-loop_NTPase"/>
</dbReference>
<evidence type="ECO:0000313" key="2">
    <source>
        <dbReference type="EMBL" id="CAB4153377.1"/>
    </source>
</evidence>
<dbReference type="Gene3D" id="3.40.50.300">
    <property type="entry name" value="P-loop containing nucleotide triphosphate hydrolases"/>
    <property type="match status" value="1"/>
</dbReference>
<feature type="region of interest" description="Disordered" evidence="1">
    <location>
        <begin position="442"/>
        <end position="462"/>
    </location>
</feature>
<sequence>MTNQSNIDIPLYGEQNTILADWLTTDKHCIDIVPVGSGKTFLAAIALPIFASDPRYHKGKDIIYSAPTGAMIKSLIWEPLKQSCMKYFNLVDGKDINNSELTIKFPGGVFIRCKSAEQRENLRGLNVGVWIADEAALYTQDTLQEITNRLRPRVGQPDTFGRLIVISTPNGNGPLYDLFQAAVSMPMRYIVRHYNYSQMRSGNKEFIQEQKRILSPLKFQQDYMCSWENVENQFFYTWNKHKHCAPILDRGTDLYSFHDFNKRRMTAVIAQVINPGKIDGKIEVLKSYAINDCSTEGIAQAIRVDFPRRRINSIIDMSGTQVNRDTTSPFGITDRILLEKYGFTIVNNRNSNPLIADTDNTSNSFVNRGGLVVQPDDKILLEALGTYHFEDGSRKKLVKYTEQNYAHIDGLGDCIRYGIHHLFPINHNDIVVPDYVTNDTRFNRKPGSEHMPQSPLYPGGPTWEELLRGDTDPAGQEDHVVW</sequence>
<protein>
    <submittedName>
        <fullName evidence="2">Uncharacterized protein</fullName>
    </submittedName>
</protein>
<dbReference type="Pfam" id="PF03237">
    <property type="entry name" value="Terminase_6N"/>
    <property type="match status" value="1"/>
</dbReference>
<gene>
    <name evidence="2" type="ORF">UFOVP623_10</name>
</gene>
<proteinExistence type="predicted"/>
<accession>A0A6J5N4R8</accession>
<organism evidence="2">
    <name type="scientific">uncultured Caudovirales phage</name>
    <dbReference type="NCBI Taxonomy" id="2100421"/>
    <lineage>
        <taxon>Viruses</taxon>
        <taxon>Duplodnaviria</taxon>
        <taxon>Heunggongvirae</taxon>
        <taxon>Uroviricota</taxon>
        <taxon>Caudoviricetes</taxon>
        <taxon>Peduoviridae</taxon>
        <taxon>Maltschvirus</taxon>
        <taxon>Maltschvirus maltsch</taxon>
    </lineage>
</organism>
<reference evidence="2" key="1">
    <citation type="submission" date="2020-04" db="EMBL/GenBank/DDBJ databases">
        <authorList>
            <person name="Chiriac C."/>
            <person name="Salcher M."/>
            <person name="Ghai R."/>
            <person name="Kavagutti S V."/>
        </authorList>
    </citation>
    <scope>NUCLEOTIDE SEQUENCE</scope>
</reference>
<dbReference type="EMBL" id="LR796593">
    <property type="protein sequence ID" value="CAB4153377.1"/>
    <property type="molecule type" value="Genomic_DNA"/>
</dbReference>